<feature type="region of interest" description="Disordered" evidence="1">
    <location>
        <begin position="315"/>
        <end position="347"/>
    </location>
</feature>
<feature type="compositionally biased region" description="Polar residues" evidence="1">
    <location>
        <begin position="12"/>
        <end position="33"/>
    </location>
</feature>
<evidence type="ECO:0000313" key="2">
    <source>
        <dbReference type="EMBL" id="KAF8703076.1"/>
    </source>
</evidence>
<dbReference type="Proteomes" id="UP000602905">
    <property type="component" value="Unassembled WGS sequence"/>
</dbReference>
<accession>A0A8H7HN12</accession>
<protein>
    <submittedName>
        <fullName evidence="2">Uncharacterized protein</fullName>
    </submittedName>
</protein>
<feature type="compositionally biased region" description="Polar residues" evidence="1">
    <location>
        <begin position="325"/>
        <end position="347"/>
    </location>
</feature>
<dbReference type="EMBL" id="JACYCD010000079">
    <property type="protein sequence ID" value="KAF8703076.1"/>
    <property type="molecule type" value="Genomic_DNA"/>
</dbReference>
<dbReference type="AlphaFoldDB" id="A0A8H7HN12"/>
<feature type="region of interest" description="Disordered" evidence="1">
    <location>
        <begin position="1"/>
        <end position="51"/>
    </location>
</feature>
<name>A0A8H7HN12_9AGAM</name>
<evidence type="ECO:0000313" key="3">
    <source>
        <dbReference type="Proteomes" id="UP000602905"/>
    </source>
</evidence>
<sequence length="676" mass="75181">KIKTHPSVIPAGSTQEAVADATTNIESISDFSPTPSPTRAPRVTSPKVPLVPSDPRAIMVVSSSQEHEQIKDAMAGFERLPEHTSDDGSHMGTPKSAAMDLAEDLRPMSTTPKTNRIRHVRRNTPMHDFSWNPEDQYWLDRLEDGAYPDDDALQCAIKYSQITAKVIRSIINNRVTQDETPNEQNSTIKFLKDIAKISESTFDHADRTSHIYPQYIREGKPMKTEPTINLADDEAMETDIDPDWDNSKPGKGWGQGITYSEPINPFTDFNPTTGSFTTAKPNTSTTLNPDNTILNQILKKLEQLDNINTRLSRLEGTKPQAKPAHTSQQTAAPSPKPIQSTSNPTSVSWADVAAKANTKAPEVKASNIASALKRDISKPSPAQSDDRNFVVRFKTLPVTQPNPESIFVSMRECLDAANRTLGKGRLARVRWTLKASLHLSFSNSASITAIENAIPLLMDKLKMPEYEFGPEVPWSRLVVTNVPTGMGGPAQRMRNRDELTQLLRDLFPEEAKFGDLKITLAPDWLADPARLQAEGRQASTVSFAFEDAGGITSSRLLTNPQLFIYGRRCEIKKFNPKPLLQVCSKCVRYGHTERQCRTKKPRCHKCGRNNHSTEEHNADNCPRCIRDGKGNPCECIYCTSCSLHGHRFNTPECPKMSEFRRPITQIIASRSTGVNA</sequence>
<gene>
    <name evidence="2" type="ORF">RHS03_06292</name>
</gene>
<reference evidence="2" key="1">
    <citation type="submission" date="2020-09" db="EMBL/GenBank/DDBJ databases">
        <title>Comparative genome analyses of four rice-infecting Rhizoctonia solani isolates reveal extensive enrichment of homogalacturonan modification genes.</title>
        <authorList>
            <person name="Lee D.-Y."/>
            <person name="Jeon J."/>
            <person name="Kim K.-T."/>
            <person name="Cheong K."/>
            <person name="Song H."/>
            <person name="Choi G."/>
            <person name="Ko J."/>
            <person name="Opiyo S.O."/>
            <person name="Zuo S."/>
            <person name="Madhav S."/>
            <person name="Lee Y.-H."/>
            <person name="Wang G.-L."/>
        </authorList>
    </citation>
    <scope>NUCLEOTIDE SEQUENCE</scope>
    <source>
        <strain evidence="2">AG1-IA WGL</strain>
    </source>
</reference>
<feature type="non-terminal residue" evidence="2">
    <location>
        <position position="1"/>
    </location>
</feature>
<evidence type="ECO:0000256" key="1">
    <source>
        <dbReference type="SAM" id="MobiDB-lite"/>
    </source>
</evidence>
<organism evidence="2 3">
    <name type="scientific">Rhizoctonia solani</name>
    <dbReference type="NCBI Taxonomy" id="456999"/>
    <lineage>
        <taxon>Eukaryota</taxon>
        <taxon>Fungi</taxon>
        <taxon>Dikarya</taxon>
        <taxon>Basidiomycota</taxon>
        <taxon>Agaricomycotina</taxon>
        <taxon>Agaricomycetes</taxon>
        <taxon>Cantharellales</taxon>
        <taxon>Ceratobasidiaceae</taxon>
        <taxon>Rhizoctonia</taxon>
    </lineage>
</organism>
<dbReference type="OrthoDB" id="3039988at2759"/>
<proteinExistence type="predicted"/>
<comment type="caution">
    <text evidence="2">The sequence shown here is derived from an EMBL/GenBank/DDBJ whole genome shotgun (WGS) entry which is preliminary data.</text>
</comment>